<name>F0Y1H2_AURAN</name>
<reference evidence="4 5" key="1">
    <citation type="journal article" date="2011" name="Proc. Natl. Acad. Sci. U.S.A.">
        <title>Niche of harmful alga Aureococcus anophagefferens revealed through ecogenomics.</title>
        <authorList>
            <person name="Gobler C.J."/>
            <person name="Berry D.L."/>
            <person name="Dyhrman S.T."/>
            <person name="Wilhelm S.W."/>
            <person name="Salamov A."/>
            <person name="Lobanov A.V."/>
            <person name="Zhang Y."/>
            <person name="Collier J.L."/>
            <person name="Wurch L.L."/>
            <person name="Kustka A.B."/>
            <person name="Dill B.D."/>
            <person name="Shah M."/>
            <person name="VerBerkmoes N.C."/>
            <person name="Kuo A."/>
            <person name="Terry A."/>
            <person name="Pangilinan J."/>
            <person name="Lindquist E.A."/>
            <person name="Lucas S."/>
            <person name="Paulsen I.T."/>
            <person name="Hattenrath-Lehmann T.K."/>
            <person name="Talmage S.C."/>
            <person name="Walker E.A."/>
            <person name="Koch F."/>
            <person name="Burson A.M."/>
            <person name="Marcoval M.A."/>
            <person name="Tang Y.Z."/>
            <person name="Lecleir G.R."/>
            <person name="Coyne K.J."/>
            <person name="Berg G.M."/>
            <person name="Bertrand E.M."/>
            <person name="Saito M.A."/>
            <person name="Gladyshev V.N."/>
            <person name="Grigoriev I.V."/>
        </authorList>
    </citation>
    <scope>NUCLEOTIDE SEQUENCE [LARGE SCALE GENOMIC DNA]</scope>
    <source>
        <strain evidence="5">CCMP 1984</strain>
    </source>
</reference>
<dbReference type="GO" id="GO:0006357">
    <property type="term" value="P:regulation of transcription by RNA polymerase II"/>
    <property type="evidence" value="ECO:0007669"/>
    <property type="project" value="TreeGrafter"/>
</dbReference>
<dbReference type="NCBIfam" id="TIGR00622">
    <property type="entry name" value="ssl1"/>
    <property type="match status" value="1"/>
</dbReference>
<keyword evidence="5" id="KW-1185">Reference proteome</keyword>
<dbReference type="PANTHER" id="PTHR12695">
    <property type="entry name" value="GENERAL TRANSCRIPTION FACTOR IIH SUBUNIT 2"/>
    <property type="match status" value="1"/>
</dbReference>
<dbReference type="eggNOG" id="KOG2807">
    <property type="taxonomic scope" value="Eukaryota"/>
</dbReference>
<dbReference type="GO" id="GO:0006351">
    <property type="term" value="P:DNA-templated transcription"/>
    <property type="evidence" value="ECO:0007669"/>
    <property type="project" value="InterPro"/>
</dbReference>
<evidence type="ECO:0000256" key="1">
    <source>
        <dbReference type="ARBA" id="ARBA00022723"/>
    </source>
</evidence>
<dbReference type="SMART" id="SM01047">
    <property type="entry name" value="C1_4"/>
    <property type="match status" value="1"/>
</dbReference>
<evidence type="ECO:0000256" key="2">
    <source>
        <dbReference type="ARBA" id="ARBA00022833"/>
    </source>
</evidence>
<dbReference type="RefSeq" id="XP_009034408.1">
    <property type="nucleotide sequence ID" value="XM_009036160.1"/>
</dbReference>
<evidence type="ECO:0000259" key="3">
    <source>
        <dbReference type="PROSITE" id="PS00028"/>
    </source>
</evidence>
<accession>F0Y1H2</accession>
<dbReference type="Gene3D" id="3.30.40.10">
    <property type="entry name" value="Zinc/RING finger domain, C3HC4 (zinc finger)"/>
    <property type="match status" value="1"/>
</dbReference>
<dbReference type="GeneID" id="20222659"/>
<dbReference type="Pfam" id="PF04056">
    <property type="entry name" value="Ssl1"/>
    <property type="match status" value="1"/>
</dbReference>
<dbReference type="FunCoup" id="F0Y1H2">
    <property type="interactions" value="292"/>
</dbReference>
<keyword evidence="2" id="KW-0862">Zinc</keyword>
<evidence type="ECO:0000313" key="4">
    <source>
        <dbReference type="EMBL" id="EGB10824.1"/>
    </source>
</evidence>
<dbReference type="GO" id="GO:0008270">
    <property type="term" value="F:zinc ion binding"/>
    <property type="evidence" value="ECO:0007669"/>
    <property type="project" value="InterPro"/>
</dbReference>
<gene>
    <name evidence="4" type="ORF">AURANDRAFT_58771</name>
</gene>
<dbReference type="InterPro" id="IPR004595">
    <property type="entry name" value="TFIIH_C1-like_dom"/>
</dbReference>
<dbReference type="GO" id="GO:0000439">
    <property type="term" value="C:transcription factor TFIIH core complex"/>
    <property type="evidence" value="ECO:0007669"/>
    <property type="project" value="InterPro"/>
</dbReference>
<protein>
    <recommendedName>
        <fullName evidence="3">C2H2-type domain-containing protein</fullName>
    </recommendedName>
</protein>
<dbReference type="InterPro" id="IPR007198">
    <property type="entry name" value="Ssl1-like"/>
</dbReference>
<dbReference type="SUPFAM" id="SSF57889">
    <property type="entry name" value="Cysteine-rich domain"/>
    <property type="match status" value="1"/>
</dbReference>
<dbReference type="InterPro" id="IPR036465">
    <property type="entry name" value="vWFA_dom_sf"/>
</dbReference>
<organism evidence="5">
    <name type="scientific">Aureococcus anophagefferens</name>
    <name type="common">Harmful bloom alga</name>
    <dbReference type="NCBI Taxonomy" id="44056"/>
    <lineage>
        <taxon>Eukaryota</taxon>
        <taxon>Sar</taxon>
        <taxon>Stramenopiles</taxon>
        <taxon>Ochrophyta</taxon>
        <taxon>Pelagophyceae</taxon>
        <taxon>Pelagomonadales</taxon>
        <taxon>Pelagomonadaceae</taxon>
        <taxon>Aureococcus</taxon>
    </lineage>
</organism>
<dbReference type="KEGG" id="aaf:AURANDRAFT_58771"/>
<dbReference type="PROSITE" id="PS00028">
    <property type="entry name" value="ZINC_FINGER_C2H2_1"/>
    <property type="match status" value="1"/>
</dbReference>
<dbReference type="InParanoid" id="F0Y1H2"/>
<dbReference type="InterPro" id="IPR046349">
    <property type="entry name" value="C1-like_sf"/>
</dbReference>
<feature type="domain" description="C2H2-type" evidence="3">
    <location>
        <begin position="335"/>
        <end position="355"/>
    </location>
</feature>
<dbReference type="PANTHER" id="PTHR12695:SF2">
    <property type="entry name" value="GENERAL TRANSCRIPTION FACTOR IIH SUBUNIT 2-RELATED"/>
    <property type="match status" value="1"/>
</dbReference>
<dbReference type="Gene3D" id="3.40.50.410">
    <property type="entry name" value="von Willebrand factor, type A domain"/>
    <property type="match status" value="1"/>
</dbReference>
<dbReference type="Proteomes" id="UP000002729">
    <property type="component" value="Unassembled WGS sequence"/>
</dbReference>
<dbReference type="GO" id="GO:0006289">
    <property type="term" value="P:nucleotide-excision repair"/>
    <property type="evidence" value="ECO:0007669"/>
    <property type="project" value="InterPro"/>
</dbReference>
<dbReference type="GO" id="GO:0005675">
    <property type="term" value="C:transcription factor TFIIH holo complex"/>
    <property type="evidence" value="ECO:0007669"/>
    <property type="project" value="TreeGrafter"/>
</dbReference>
<dbReference type="AlphaFoldDB" id="F0Y1H2"/>
<dbReference type="OrthoDB" id="284275at2759"/>
<proteinExistence type="predicted"/>
<dbReference type="OMA" id="ENTICAC"/>
<dbReference type="SUPFAM" id="SSF53300">
    <property type="entry name" value="vWA-like"/>
    <property type="match status" value="1"/>
</dbReference>
<evidence type="ECO:0000313" key="5">
    <source>
        <dbReference type="Proteomes" id="UP000002729"/>
    </source>
</evidence>
<sequence>MQRWERAGEGAWAALEEDAEGRLVDGGPGSRDGGGKRRRVGGGAGGLARGLIRYVALVVDGSAAAGSGDLRPSRLAACCAAGAEFLADLFAGNPFSSACVVDARDGAAKLASPLSGAARAHADALAAVGRAAPAGAFSLQRALEAAAAALEAAPDYGFREVVVLSSSLATRDAGDLNAVAARLAAAKIRCHVVNLAAETYVVRKLADATGGEFAVALDAGHLAALLGNRVEPPPLAADDARLAGEPPPLPAPALASSAGGAPAWRATTHACPRCATRAAELPAACAVCDLPLVSAPHLARSYHHLFPVAAFPGRVAEDGACFACGGGLAPRAFDCPACGAAFCGDCDEAVHAALHVCPGCG</sequence>
<dbReference type="InterPro" id="IPR012170">
    <property type="entry name" value="TFIIH_SSL1/p44"/>
</dbReference>
<dbReference type="InterPro" id="IPR013087">
    <property type="entry name" value="Znf_C2H2_type"/>
</dbReference>
<dbReference type="InterPro" id="IPR013083">
    <property type="entry name" value="Znf_RING/FYVE/PHD"/>
</dbReference>
<dbReference type="EMBL" id="GL833123">
    <property type="protein sequence ID" value="EGB10824.1"/>
    <property type="molecule type" value="Genomic_DNA"/>
</dbReference>
<keyword evidence="1" id="KW-0479">Metal-binding</keyword>